<dbReference type="CDD" id="cd05121">
    <property type="entry name" value="ABC1_ADCK3-like"/>
    <property type="match status" value="1"/>
</dbReference>
<keyword evidence="2" id="KW-0472">Membrane</keyword>
<accession>A0A520XFY7</accession>
<protein>
    <submittedName>
        <fullName evidence="4">AarF/ABC1/UbiB kinase family protein</fullName>
    </submittedName>
</protein>
<feature type="transmembrane region" description="Helical" evidence="2">
    <location>
        <begin position="537"/>
        <end position="559"/>
    </location>
</feature>
<dbReference type="Pfam" id="PF03109">
    <property type="entry name" value="ABC1"/>
    <property type="match status" value="1"/>
</dbReference>
<proteinExistence type="inferred from homology"/>
<dbReference type="InterPro" id="IPR004147">
    <property type="entry name" value="ABC1_dom"/>
</dbReference>
<feature type="domain" description="ABC1 atypical kinase-like" evidence="3">
    <location>
        <begin position="106"/>
        <end position="346"/>
    </location>
</feature>
<dbReference type="AlphaFoldDB" id="A0A520XFY7"/>
<comment type="caution">
    <text evidence="4">The sequence shown here is derived from an EMBL/GenBank/DDBJ whole genome shotgun (WGS) entry which is preliminary data.</text>
</comment>
<reference evidence="4 5" key="1">
    <citation type="submission" date="2019-01" db="EMBL/GenBank/DDBJ databases">
        <title>Insights into ecological role of a new deltaproteobacterial order Candidatus Sinidesulfobacterales (Sva0485) by metagenomics and metatranscriptomics.</title>
        <authorList>
            <person name="Tan S."/>
            <person name="Liu J."/>
            <person name="Fang Y."/>
            <person name="Hedlund B."/>
            <person name="Lian Z.-H."/>
            <person name="Huang L.-Y."/>
            <person name="Li J.-T."/>
            <person name="Huang L.-N."/>
            <person name="Li W.-J."/>
            <person name="Jiang H.-C."/>
            <person name="Dong H.-L."/>
            <person name="Shu W.-S."/>
        </authorList>
    </citation>
    <scope>NUCLEOTIDE SEQUENCE [LARGE SCALE GENOMIC DNA]</scope>
    <source>
        <strain evidence="4">AP4</strain>
    </source>
</reference>
<organism evidence="4 5">
    <name type="scientific">Candidatus Acidulodesulfobacterium acidiphilum</name>
    <dbReference type="NCBI Taxonomy" id="2597224"/>
    <lineage>
        <taxon>Bacteria</taxon>
        <taxon>Deltaproteobacteria</taxon>
        <taxon>Candidatus Acidulodesulfobacterales</taxon>
        <taxon>Candidatus Acidulodesulfobacterium</taxon>
    </lineage>
</organism>
<dbReference type="GO" id="GO:0016301">
    <property type="term" value="F:kinase activity"/>
    <property type="evidence" value="ECO:0007669"/>
    <property type="project" value="UniProtKB-KW"/>
</dbReference>
<sequence>MKISDFVKLIRAIRRIRQVISIFAKHGFYQIITNIGLSKFFIFKKYLKAAYPVDDYLNVPPEIRLRYAMEELGPTFIKLGQVFSQEIRTLPLKYIEELRKLQDATRADFNNIKEIDEIFKNETGKNIEDVFESFDEIPVASASIAQVHKAVLKDGTKVAVKIKKRNVDKSIKNDIDVLYFIVGIIKEAVKELLYIDNVEDLFKEFSKSIMSELDFMAEAGYTEKIRKSNLDKDTVEIPKIYWQYSAKSILVEDFIDGVKVSDIDELSKKGYDNKVILKIFLNHFFKQIFIIGYFNADPHPGNVFVIDREKIGIIDFGSVGILTKDLRKKILKYFIEFFNAHYEEAASLFIEICMGDLTDKEEQIFKFELMEFIESFYNKPFKDIYSSEILLETLRIGQKNKLTIPSELSLLFKALLPIESIAKTLDPDFSFVDSGLKFFDFDVLIDKKEKVKDIKESFVDKFKNYKDLFSGFPKRADKILKKMSEDNFSIDFIHKGLDGLIGEMEKSSKRMTNGLLIASLIISSGILVFIGSVYLHFYILIMGIAGWVMGLMYILILLLK</sequence>
<name>A0A520XFY7_9DELT</name>
<dbReference type="PANTHER" id="PTHR10566:SF113">
    <property type="entry name" value="PROTEIN ACTIVITY OF BC1 COMPLEX KINASE 7, CHLOROPLASTIC"/>
    <property type="match status" value="1"/>
</dbReference>
<keyword evidence="4" id="KW-0808">Transferase</keyword>
<evidence type="ECO:0000259" key="3">
    <source>
        <dbReference type="Pfam" id="PF03109"/>
    </source>
</evidence>
<keyword evidence="2" id="KW-0812">Transmembrane</keyword>
<dbReference type="InterPro" id="IPR011009">
    <property type="entry name" value="Kinase-like_dom_sf"/>
</dbReference>
<gene>
    <name evidence="4" type="ORF">EVJ48_02140</name>
</gene>
<dbReference type="EMBL" id="SHMQ01000004">
    <property type="protein sequence ID" value="RZV39995.1"/>
    <property type="molecule type" value="Genomic_DNA"/>
</dbReference>
<evidence type="ECO:0000256" key="1">
    <source>
        <dbReference type="ARBA" id="ARBA00009670"/>
    </source>
</evidence>
<dbReference type="PANTHER" id="PTHR10566">
    <property type="entry name" value="CHAPERONE-ACTIVITY OF BC1 COMPLEX CABC1 -RELATED"/>
    <property type="match status" value="1"/>
</dbReference>
<evidence type="ECO:0000256" key="2">
    <source>
        <dbReference type="SAM" id="Phobius"/>
    </source>
</evidence>
<dbReference type="Proteomes" id="UP000322454">
    <property type="component" value="Unassembled WGS sequence"/>
</dbReference>
<evidence type="ECO:0000313" key="4">
    <source>
        <dbReference type="EMBL" id="RZV39995.1"/>
    </source>
</evidence>
<feature type="transmembrane region" description="Helical" evidence="2">
    <location>
        <begin position="514"/>
        <end position="531"/>
    </location>
</feature>
<evidence type="ECO:0000313" key="5">
    <source>
        <dbReference type="Proteomes" id="UP000322454"/>
    </source>
</evidence>
<dbReference type="SUPFAM" id="SSF56112">
    <property type="entry name" value="Protein kinase-like (PK-like)"/>
    <property type="match status" value="1"/>
</dbReference>
<dbReference type="InterPro" id="IPR050154">
    <property type="entry name" value="UbiB_kinase"/>
</dbReference>
<keyword evidence="4" id="KW-0418">Kinase</keyword>
<comment type="similarity">
    <text evidence="1">Belongs to the protein kinase superfamily. ADCK protein kinase family.</text>
</comment>
<keyword evidence="2" id="KW-1133">Transmembrane helix</keyword>